<reference evidence="3" key="1">
    <citation type="journal article" date="2018" name="Nat. Microbiol.">
        <title>Leveraging single-cell genomics to expand the fungal tree of life.</title>
        <authorList>
            <person name="Ahrendt S.R."/>
            <person name="Quandt C.A."/>
            <person name="Ciobanu D."/>
            <person name="Clum A."/>
            <person name="Salamov A."/>
            <person name="Andreopoulos B."/>
            <person name="Cheng J.F."/>
            <person name="Woyke T."/>
            <person name="Pelin A."/>
            <person name="Henrissat B."/>
            <person name="Reynolds N.K."/>
            <person name="Benny G.L."/>
            <person name="Smith M.E."/>
            <person name="James T.Y."/>
            <person name="Grigoriev I.V."/>
        </authorList>
    </citation>
    <scope>NUCLEOTIDE SEQUENCE [LARGE SCALE GENOMIC DNA]</scope>
    <source>
        <strain evidence="3">RSA 468</strain>
    </source>
</reference>
<dbReference type="Proteomes" id="UP000268162">
    <property type="component" value="Unassembled WGS sequence"/>
</dbReference>
<dbReference type="InterPro" id="IPR029058">
    <property type="entry name" value="AB_hydrolase_fold"/>
</dbReference>
<protein>
    <submittedName>
        <fullName evidence="2">Alpha/Beta hydrolase protein</fullName>
    </submittedName>
</protein>
<organism evidence="2 3">
    <name type="scientific">Dimargaris cristalligena</name>
    <dbReference type="NCBI Taxonomy" id="215637"/>
    <lineage>
        <taxon>Eukaryota</taxon>
        <taxon>Fungi</taxon>
        <taxon>Fungi incertae sedis</taxon>
        <taxon>Zoopagomycota</taxon>
        <taxon>Kickxellomycotina</taxon>
        <taxon>Dimargaritomycetes</taxon>
        <taxon>Dimargaritales</taxon>
        <taxon>Dimargaritaceae</taxon>
        <taxon>Dimargaris</taxon>
    </lineage>
</organism>
<dbReference type="GO" id="GO:0016787">
    <property type="term" value="F:hydrolase activity"/>
    <property type="evidence" value="ECO:0007669"/>
    <property type="project" value="UniProtKB-KW"/>
</dbReference>
<dbReference type="InterPro" id="IPR050471">
    <property type="entry name" value="AB_hydrolase"/>
</dbReference>
<evidence type="ECO:0000259" key="1">
    <source>
        <dbReference type="Pfam" id="PF00561"/>
    </source>
</evidence>
<feature type="non-terminal residue" evidence="2">
    <location>
        <position position="249"/>
    </location>
</feature>
<evidence type="ECO:0000313" key="3">
    <source>
        <dbReference type="Proteomes" id="UP000268162"/>
    </source>
</evidence>
<dbReference type="SUPFAM" id="SSF53474">
    <property type="entry name" value="alpha/beta-Hydrolases"/>
    <property type="match status" value="1"/>
</dbReference>
<gene>
    <name evidence="2" type="ORF">BJ085DRAFT_8112</name>
</gene>
<dbReference type="InterPro" id="IPR000073">
    <property type="entry name" value="AB_hydrolase_1"/>
</dbReference>
<dbReference type="STRING" id="215637.A0A4P9ZXP8"/>
<accession>A0A4P9ZXP8</accession>
<name>A0A4P9ZXP8_9FUNG</name>
<dbReference type="PANTHER" id="PTHR43433:SF5">
    <property type="entry name" value="AB HYDROLASE-1 DOMAIN-CONTAINING PROTEIN"/>
    <property type="match status" value="1"/>
</dbReference>
<keyword evidence="3" id="KW-1185">Reference proteome</keyword>
<dbReference type="Gene3D" id="3.40.50.1820">
    <property type="entry name" value="alpha/beta hydrolase"/>
    <property type="match status" value="1"/>
</dbReference>
<dbReference type="EMBL" id="ML002367">
    <property type="protein sequence ID" value="RKP38446.1"/>
    <property type="molecule type" value="Genomic_DNA"/>
</dbReference>
<dbReference type="AlphaFoldDB" id="A0A4P9ZXP8"/>
<keyword evidence="2" id="KW-0378">Hydrolase</keyword>
<dbReference type="Pfam" id="PF00561">
    <property type="entry name" value="Abhydrolase_1"/>
    <property type="match status" value="1"/>
</dbReference>
<sequence length="249" mass="28662">QTEYFGHLEDYQVCVFDNRGIGKSEITGGNFSISMFAKDTVDLLDHLGWKKDIHIAGVSLGGMITQKVLLLDGDRFESATLISTYHSAVFAMPTIGDLRYFLQSFTSSRDQITEHLLKLCFSKKWLNSPYTEDSTHTNREMLMTAFNAFKHEPGESKLRQEADMKQMQATWWHNLNLWQMHKLGKTRARTLVMHGSKDKVIRMACGRTLSLLLNSPFVLMEGSGHMIMIDNHHKFNRHLRGHIENRFPD</sequence>
<feature type="non-terminal residue" evidence="2">
    <location>
        <position position="1"/>
    </location>
</feature>
<feature type="domain" description="AB hydrolase-1" evidence="1">
    <location>
        <begin position="8"/>
        <end position="231"/>
    </location>
</feature>
<proteinExistence type="predicted"/>
<evidence type="ECO:0000313" key="2">
    <source>
        <dbReference type="EMBL" id="RKP38446.1"/>
    </source>
</evidence>
<dbReference type="PANTHER" id="PTHR43433">
    <property type="entry name" value="HYDROLASE, ALPHA/BETA FOLD FAMILY PROTEIN"/>
    <property type="match status" value="1"/>
</dbReference>